<dbReference type="PANTHER" id="PTHR12138">
    <property type="entry name" value="PRIMATE-EXPANDED PROTEIN FAMILY"/>
    <property type="match status" value="1"/>
</dbReference>
<dbReference type="VEuPathDB" id="HostDB:ENSMMUG00000052556"/>
<organism evidence="1 2">
    <name type="scientific">Macaca mulatta</name>
    <name type="common">Rhesus macaque</name>
    <dbReference type="NCBI Taxonomy" id="9544"/>
    <lineage>
        <taxon>Eukaryota</taxon>
        <taxon>Metazoa</taxon>
        <taxon>Chordata</taxon>
        <taxon>Craniata</taxon>
        <taxon>Vertebrata</taxon>
        <taxon>Euteleostomi</taxon>
        <taxon>Mammalia</taxon>
        <taxon>Eutheria</taxon>
        <taxon>Euarchontoglires</taxon>
        <taxon>Primates</taxon>
        <taxon>Haplorrhini</taxon>
        <taxon>Catarrhini</taxon>
        <taxon>Cercopithecidae</taxon>
        <taxon>Cercopithecinae</taxon>
        <taxon>Macaca</taxon>
    </lineage>
</organism>
<protein>
    <submittedName>
        <fullName evidence="1">Uncharacterized protein</fullName>
    </submittedName>
</protein>
<reference evidence="2" key="1">
    <citation type="journal article" date="2007" name="Science">
        <title>Evolutionary and biomedical insights from the rhesus macaque genome.</title>
        <authorList>
            <person name="Gibbs R.A."/>
            <person name="Rogers J."/>
            <person name="Katze M.G."/>
            <person name="Bumgarner R."/>
            <person name="Weinstock G.M."/>
            <person name="Mardis E.R."/>
            <person name="Remington K.A."/>
            <person name="Strausberg R.L."/>
            <person name="Venter J.C."/>
            <person name="Wilson R.K."/>
            <person name="Batzer M.A."/>
            <person name="Bustamante C.D."/>
            <person name="Eichler E.E."/>
            <person name="Hahn M.W."/>
            <person name="Hardison R.C."/>
            <person name="Makova K.D."/>
            <person name="Miller W."/>
            <person name="Milosavljevic A."/>
            <person name="Palermo R.E."/>
            <person name="Siepel A."/>
            <person name="Sikela J.M."/>
            <person name="Attaway T."/>
            <person name="Bell S."/>
            <person name="Bernard K.E."/>
            <person name="Buhay C.J."/>
            <person name="Chandrabose M.N."/>
            <person name="Dao M."/>
            <person name="Davis C."/>
            <person name="Delehaunty K.D."/>
            <person name="Ding Y."/>
            <person name="Dinh H.H."/>
            <person name="Dugan-Rocha S."/>
            <person name="Fulton L.A."/>
            <person name="Gabisi R.A."/>
            <person name="Garner T.T."/>
            <person name="Godfrey J."/>
            <person name="Hawes A.C."/>
            <person name="Hernandez J."/>
            <person name="Hines S."/>
            <person name="Holder M."/>
            <person name="Hume J."/>
            <person name="Jhangiani S.N."/>
            <person name="Joshi V."/>
            <person name="Khan Z.M."/>
            <person name="Kirkness E.F."/>
            <person name="Cree A."/>
            <person name="Fowler R.G."/>
            <person name="Lee S."/>
            <person name="Lewis L.R."/>
            <person name="Li Z."/>
            <person name="Liu Y.-S."/>
            <person name="Moore S.M."/>
            <person name="Muzny D."/>
            <person name="Nazareth L.V."/>
            <person name="Ngo D.N."/>
            <person name="Okwuonu G.O."/>
            <person name="Pai G."/>
            <person name="Parker D."/>
            <person name="Paul H.A."/>
            <person name="Pfannkoch C."/>
            <person name="Pohl C.S."/>
            <person name="Rogers Y.-H.C."/>
            <person name="Ruiz S.J."/>
            <person name="Sabo A."/>
            <person name="Santibanez J."/>
            <person name="Schneider B.W."/>
            <person name="Smith S.M."/>
            <person name="Sodergren E."/>
            <person name="Svatek A.F."/>
            <person name="Utterback T.R."/>
            <person name="Vattathil S."/>
            <person name="Warren W."/>
            <person name="White C.S."/>
            <person name="Chinwalla A.T."/>
            <person name="Feng Y."/>
            <person name="Halpern A.L."/>
            <person name="Hillier L.W."/>
            <person name="Huang X."/>
            <person name="Minx P."/>
            <person name="Nelson J.O."/>
            <person name="Pepin K.H."/>
            <person name="Qin X."/>
            <person name="Sutton G.G."/>
            <person name="Venter E."/>
            <person name="Walenz B.P."/>
            <person name="Wallis J.W."/>
            <person name="Worley K.C."/>
            <person name="Yang S.-P."/>
            <person name="Jones S.M."/>
            <person name="Marra M.A."/>
            <person name="Rocchi M."/>
            <person name="Schein J.E."/>
            <person name="Baertsch R."/>
            <person name="Clarke L."/>
            <person name="Csuros M."/>
            <person name="Glasscock J."/>
            <person name="Harris R.A."/>
            <person name="Havlak P."/>
            <person name="Jackson A.R."/>
            <person name="Jiang H."/>
            <person name="Liu Y."/>
            <person name="Messina D.N."/>
            <person name="Shen Y."/>
            <person name="Song H.X.-Z."/>
            <person name="Wylie T."/>
            <person name="Zhang L."/>
            <person name="Birney E."/>
            <person name="Han K."/>
            <person name="Konkel M.K."/>
            <person name="Lee J."/>
            <person name="Smit A.F.A."/>
            <person name="Ullmer B."/>
            <person name="Wang H."/>
            <person name="Xing J."/>
            <person name="Burhans R."/>
            <person name="Cheng Z."/>
            <person name="Karro J.E."/>
            <person name="Ma J."/>
            <person name="Raney B."/>
            <person name="She X."/>
            <person name="Cox M.J."/>
            <person name="Demuth J.P."/>
            <person name="Dumas L.J."/>
            <person name="Han S.-G."/>
            <person name="Hopkins J."/>
            <person name="Karimpour-Fard A."/>
            <person name="Kim Y.H."/>
            <person name="Pollack J.R."/>
            <person name="Vinar T."/>
            <person name="Addo-Quaye C."/>
            <person name="Degenhardt J."/>
            <person name="Denby A."/>
            <person name="Hubisz M.J."/>
            <person name="Indap A."/>
            <person name="Kosiol C."/>
            <person name="Lahn B.T."/>
            <person name="Lawson H.A."/>
            <person name="Marklein A."/>
            <person name="Nielsen R."/>
            <person name="Vallender E.J."/>
            <person name="Clark A.G."/>
            <person name="Ferguson B."/>
            <person name="Hernandez R.D."/>
            <person name="Hirani K."/>
            <person name="Kehrer-Sawatzki H."/>
            <person name="Kolb J."/>
            <person name="Patil S."/>
            <person name="Pu L.-L."/>
            <person name="Ren Y."/>
            <person name="Smith D.G."/>
            <person name="Wheeler D.A."/>
            <person name="Schenck I."/>
            <person name="Ball E.V."/>
            <person name="Chen R."/>
            <person name="Cooper D.N."/>
            <person name="Giardine B."/>
            <person name="Hsu F."/>
            <person name="Kent W.J."/>
            <person name="Lesk A."/>
            <person name="Nelson D.L."/>
            <person name="O'brien W.E."/>
            <person name="Pruefer K."/>
            <person name="Stenson P.D."/>
            <person name="Wallace J.C."/>
            <person name="Ke H."/>
            <person name="Liu X.-M."/>
            <person name="Wang P."/>
            <person name="Xiang A.P."/>
            <person name="Yang F."/>
            <person name="Barber G.P."/>
            <person name="Haussler D."/>
            <person name="Karolchik D."/>
            <person name="Kern A.D."/>
            <person name="Kuhn R.M."/>
            <person name="Smith K.E."/>
            <person name="Zwieg A.S."/>
        </authorList>
    </citation>
    <scope>NUCLEOTIDE SEQUENCE [LARGE SCALE GENOMIC DNA]</scope>
    <source>
        <strain evidence="2">17573</strain>
    </source>
</reference>
<reference evidence="1" key="2">
    <citation type="submission" date="2019-01" db="EMBL/GenBank/DDBJ databases">
        <authorList>
            <person name="Graves T."/>
            <person name="Eichler E.E."/>
            <person name="Wilson R.K."/>
        </authorList>
    </citation>
    <scope>NUCLEOTIDE SEQUENCE [LARGE SCALE GENOMIC DNA]</scope>
    <source>
        <strain evidence="1">17573</strain>
    </source>
</reference>
<name>A0A5F8ASY4_MACMU</name>
<accession>A0A5F8ASY4</accession>
<dbReference type="OMA" id="SHHARLM"/>
<reference evidence="1" key="4">
    <citation type="submission" date="2025-09" db="UniProtKB">
        <authorList>
            <consortium name="Ensembl"/>
        </authorList>
    </citation>
    <scope>IDENTIFICATION</scope>
    <source>
        <strain evidence="1">17573</strain>
    </source>
</reference>
<sequence>MNKANVVHTQTGMLFSCVFPFFTLSPRLECSGVISAHCNLRLLGSGDSPVSASQVAGIMGVCQHTWLIFVFLVQMGFHHVGQAGLELLTSSDPPASASQRAGITGMSHHARLMPSFVNMQLCRNNSFNIYFL</sequence>
<dbReference type="PROSITE" id="PS51257">
    <property type="entry name" value="PROKAR_LIPOPROTEIN"/>
    <property type="match status" value="1"/>
</dbReference>
<evidence type="ECO:0000313" key="1">
    <source>
        <dbReference type="Ensembl" id="ENSMMUP00000080020.1"/>
    </source>
</evidence>
<dbReference type="Ensembl" id="ENSMMUT00000085297.1">
    <property type="protein sequence ID" value="ENSMMUP00000080020.1"/>
    <property type="gene ID" value="ENSMMUG00000052556.1"/>
</dbReference>
<proteinExistence type="predicted"/>
<dbReference type="Bgee" id="ENSMMUG00000052556">
    <property type="expression patterns" value="Expressed in ileum and 15 other cell types or tissues"/>
</dbReference>
<keyword evidence="2" id="KW-1185">Reference proteome</keyword>
<dbReference type="PANTHER" id="PTHR12138:SF133">
    <property type="entry name" value="SECRETED PROTEIN"/>
    <property type="match status" value="1"/>
</dbReference>
<dbReference type="GeneTree" id="ENSGT01150000286943"/>
<dbReference type="Proteomes" id="UP000006718">
    <property type="component" value="Chromosome 7"/>
</dbReference>
<dbReference type="InParanoid" id="A0A5F8ASY4"/>
<evidence type="ECO:0000313" key="2">
    <source>
        <dbReference type="Proteomes" id="UP000006718"/>
    </source>
</evidence>
<dbReference type="PRINTS" id="PR02045">
    <property type="entry name" value="F138DOMAIN"/>
</dbReference>
<reference evidence="1" key="3">
    <citation type="submission" date="2025-08" db="UniProtKB">
        <authorList>
            <consortium name="Ensembl"/>
        </authorList>
    </citation>
    <scope>IDENTIFICATION</scope>
    <source>
        <strain evidence="1">17573</strain>
    </source>
</reference>
<dbReference type="AlphaFoldDB" id="A0A5F8ASY4"/>